<protein>
    <submittedName>
        <fullName evidence="1">Uncharacterized protein</fullName>
    </submittedName>
</protein>
<proteinExistence type="predicted"/>
<sequence length="42" mass="4977">MCFLLEDVLSVRELRFPAEYWDLPVVVCGKSQSWRQKYVLDG</sequence>
<dbReference type="EMBL" id="AWSD01000147">
    <property type="protein sequence ID" value="ERH19484.1"/>
    <property type="molecule type" value="Genomic_DNA"/>
</dbReference>
<evidence type="ECO:0000313" key="1">
    <source>
        <dbReference type="EMBL" id="ERH19484.1"/>
    </source>
</evidence>
<reference evidence="1 2" key="1">
    <citation type="submission" date="2013-06" db="EMBL/GenBank/DDBJ databases">
        <authorList>
            <person name="Weinstock G."/>
            <person name="Sodergren E."/>
            <person name="Lobos E.A."/>
            <person name="Fulton L."/>
            <person name="Fulton R."/>
            <person name="Courtney L."/>
            <person name="Fronick C."/>
            <person name="O'Laughlin M."/>
            <person name="Godfrey J."/>
            <person name="Wilson R.M."/>
            <person name="Miner T."/>
            <person name="Farmer C."/>
            <person name="Delehaunty K."/>
            <person name="Cordes M."/>
            <person name="Minx P."/>
            <person name="Tomlinson C."/>
            <person name="Chen J."/>
            <person name="Wollam A."/>
            <person name="Pepin K.H."/>
            <person name="Bhonagiri V."/>
            <person name="Zhang X."/>
            <person name="Warren W."/>
            <person name="Mitreva M."/>
            <person name="Mardis E.R."/>
            <person name="Wilson R.K."/>
        </authorList>
    </citation>
    <scope>NUCLEOTIDE SEQUENCE [LARGE SCALE GENOMIC DNA]</scope>
    <source>
        <strain evidence="1 2">F0510</strain>
    </source>
</reference>
<organism evidence="1 2">
    <name type="scientific">Actinomyces johnsonii F0510</name>
    <dbReference type="NCBI Taxonomy" id="1227262"/>
    <lineage>
        <taxon>Bacteria</taxon>
        <taxon>Bacillati</taxon>
        <taxon>Actinomycetota</taxon>
        <taxon>Actinomycetes</taxon>
        <taxon>Actinomycetales</taxon>
        <taxon>Actinomycetaceae</taxon>
        <taxon>Actinomyces</taxon>
    </lineage>
</organism>
<evidence type="ECO:0000313" key="2">
    <source>
        <dbReference type="Proteomes" id="UP000016498"/>
    </source>
</evidence>
<dbReference type="Proteomes" id="UP000016498">
    <property type="component" value="Unassembled WGS sequence"/>
</dbReference>
<dbReference type="HOGENOM" id="CLU_3246027_0_0_11"/>
<accession>U1QBY5</accession>
<comment type="caution">
    <text evidence="1">The sequence shown here is derived from an EMBL/GenBank/DDBJ whole genome shotgun (WGS) entry which is preliminary data.</text>
</comment>
<name>U1QBY5_9ACTO</name>
<dbReference type="AlphaFoldDB" id="U1QBY5"/>
<gene>
    <name evidence="1" type="ORF">HMPREF1549_01420</name>
</gene>